<evidence type="ECO:0000313" key="9">
    <source>
        <dbReference type="EMBL" id="VAX20005.1"/>
    </source>
</evidence>
<dbReference type="InterPro" id="IPR036737">
    <property type="entry name" value="OmpA-like_sf"/>
</dbReference>
<sequence>MPDEKKKVKAGTVAVPCPKCTKRINLPLRQITEKGVSFPCPDCKTKLKVRRNGQKVTVSVIKSADADILIEEEPTQEIIQKTPAWIVTFADLATLLLTFFVLMLSFANMDVVKFKELVGSVQERYGVTFHESGSYQAVSKGQIAEMDSNVKNISAKAAREQLVNVIYDTIVRQGFRGKVALTSTDEGVRMRVNGRALFEPGTATLIPESLRLLDDIVTIMKETKNLFLEIEGHTDNVPVRTKKFPSNWELSVARASSTLEHMVAKGAPKERLSAAGFADTKPLFSNKKKEVRLLNRRVEFLFKRKR</sequence>
<evidence type="ECO:0000256" key="2">
    <source>
        <dbReference type="ARBA" id="ARBA00008914"/>
    </source>
</evidence>
<evidence type="ECO:0000256" key="1">
    <source>
        <dbReference type="ARBA" id="ARBA00004162"/>
    </source>
</evidence>
<dbReference type="Pfam" id="PF13677">
    <property type="entry name" value="MotB_plug"/>
    <property type="match status" value="1"/>
</dbReference>
<keyword evidence="9" id="KW-0969">Cilium</keyword>
<dbReference type="InterPro" id="IPR025713">
    <property type="entry name" value="MotB-like_N_dom"/>
</dbReference>
<evidence type="ECO:0000256" key="5">
    <source>
        <dbReference type="ARBA" id="ARBA00022989"/>
    </source>
</evidence>
<keyword evidence="5 7" id="KW-1133">Transmembrane helix</keyword>
<dbReference type="CDD" id="cd07185">
    <property type="entry name" value="OmpA_C-like"/>
    <property type="match status" value="1"/>
</dbReference>
<evidence type="ECO:0000256" key="4">
    <source>
        <dbReference type="ARBA" id="ARBA00022692"/>
    </source>
</evidence>
<evidence type="ECO:0000259" key="8">
    <source>
        <dbReference type="PROSITE" id="PS51123"/>
    </source>
</evidence>
<evidence type="ECO:0000256" key="7">
    <source>
        <dbReference type="SAM" id="Phobius"/>
    </source>
</evidence>
<dbReference type="PANTHER" id="PTHR30329:SF21">
    <property type="entry name" value="LIPOPROTEIN YIAD-RELATED"/>
    <property type="match status" value="1"/>
</dbReference>
<dbReference type="PANTHER" id="PTHR30329">
    <property type="entry name" value="STATOR ELEMENT OF FLAGELLAR MOTOR COMPLEX"/>
    <property type="match status" value="1"/>
</dbReference>
<protein>
    <submittedName>
        <fullName evidence="9">Flagellar motor rotation protein MotB</fullName>
    </submittedName>
</protein>
<evidence type="ECO:0000256" key="6">
    <source>
        <dbReference type="ARBA" id="ARBA00023136"/>
    </source>
</evidence>
<dbReference type="EMBL" id="UOGC01000100">
    <property type="protein sequence ID" value="VAX20005.1"/>
    <property type="molecule type" value="Genomic_DNA"/>
</dbReference>
<keyword evidence="4 7" id="KW-0812">Transmembrane</keyword>
<dbReference type="SUPFAM" id="SSF103088">
    <property type="entry name" value="OmpA-like"/>
    <property type="match status" value="1"/>
</dbReference>
<dbReference type="Gene3D" id="3.30.1330.60">
    <property type="entry name" value="OmpA-like domain"/>
    <property type="match status" value="1"/>
</dbReference>
<reference evidence="9" key="1">
    <citation type="submission" date="2018-06" db="EMBL/GenBank/DDBJ databases">
        <authorList>
            <person name="Zhirakovskaya E."/>
        </authorList>
    </citation>
    <scope>NUCLEOTIDE SEQUENCE</scope>
</reference>
<gene>
    <name evidence="9" type="ORF">MNBD_NITROSPINAE01-650</name>
</gene>
<feature type="domain" description="OmpA-like" evidence="8">
    <location>
        <begin position="185"/>
        <end position="306"/>
    </location>
</feature>
<comment type="subcellular location">
    <subcellularLocation>
        <location evidence="1">Cell membrane</location>
        <topology evidence="1">Single-pass membrane protein</topology>
    </subcellularLocation>
</comment>
<dbReference type="InterPro" id="IPR050330">
    <property type="entry name" value="Bact_OuterMem_StrucFunc"/>
</dbReference>
<dbReference type="AlphaFoldDB" id="A0A3B1CMA1"/>
<proteinExistence type="inferred from homology"/>
<keyword evidence="3" id="KW-1003">Cell membrane</keyword>
<keyword evidence="9" id="KW-0282">Flagellum</keyword>
<feature type="transmembrane region" description="Helical" evidence="7">
    <location>
        <begin position="84"/>
        <end position="107"/>
    </location>
</feature>
<organism evidence="9">
    <name type="scientific">hydrothermal vent metagenome</name>
    <dbReference type="NCBI Taxonomy" id="652676"/>
    <lineage>
        <taxon>unclassified sequences</taxon>
        <taxon>metagenomes</taxon>
        <taxon>ecological metagenomes</taxon>
    </lineage>
</organism>
<dbReference type="Pfam" id="PF00691">
    <property type="entry name" value="OmpA"/>
    <property type="match status" value="1"/>
</dbReference>
<dbReference type="PROSITE" id="PS51123">
    <property type="entry name" value="OMPA_2"/>
    <property type="match status" value="1"/>
</dbReference>
<dbReference type="InterPro" id="IPR006665">
    <property type="entry name" value="OmpA-like"/>
</dbReference>
<name>A0A3B1CMA1_9ZZZZ</name>
<keyword evidence="6 7" id="KW-0472">Membrane</keyword>
<accession>A0A3B1CMA1</accession>
<comment type="similarity">
    <text evidence="2">Belongs to the MotB family.</text>
</comment>
<keyword evidence="9" id="KW-0966">Cell projection</keyword>
<dbReference type="GO" id="GO:0005886">
    <property type="term" value="C:plasma membrane"/>
    <property type="evidence" value="ECO:0007669"/>
    <property type="project" value="UniProtKB-SubCell"/>
</dbReference>
<evidence type="ECO:0000256" key="3">
    <source>
        <dbReference type="ARBA" id="ARBA00022475"/>
    </source>
</evidence>